<reference evidence="3 4" key="1">
    <citation type="submission" date="2020-09" db="EMBL/GenBank/DDBJ databases">
        <title>Paenibacillus sp. strain PR3 16S rRNA gene Genome sequencing and assembly.</title>
        <authorList>
            <person name="Kim J."/>
        </authorList>
    </citation>
    <scope>NUCLEOTIDE SEQUENCE [LARGE SCALE GENOMIC DNA]</scope>
    <source>
        <strain evidence="3 4">PR3</strain>
    </source>
</reference>
<dbReference type="Proteomes" id="UP000609346">
    <property type="component" value="Unassembled WGS sequence"/>
</dbReference>
<evidence type="ECO:0000259" key="2">
    <source>
        <dbReference type="PROSITE" id="PS50056"/>
    </source>
</evidence>
<dbReference type="InterPro" id="IPR000387">
    <property type="entry name" value="Tyr_Pase_dom"/>
</dbReference>
<dbReference type="PANTHER" id="PTHR31126">
    <property type="entry name" value="TYROSINE-PROTEIN PHOSPHATASE"/>
    <property type="match status" value="1"/>
</dbReference>
<comment type="similarity">
    <text evidence="1">Belongs to the protein-tyrosine phosphatase family.</text>
</comment>
<accession>A0ABR8MNI6</accession>
<evidence type="ECO:0000256" key="1">
    <source>
        <dbReference type="ARBA" id="ARBA00009580"/>
    </source>
</evidence>
<proteinExistence type="inferred from homology"/>
<dbReference type="EMBL" id="JACXZA010000001">
    <property type="protein sequence ID" value="MBD3917574.1"/>
    <property type="molecule type" value="Genomic_DNA"/>
</dbReference>
<evidence type="ECO:0000313" key="3">
    <source>
        <dbReference type="EMBL" id="MBD3917574.1"/>
    </source>
</evidence>
<protein>
    <submittedName>
        <fullName evidence="3">Tyrosine-protein phosphatase</fullName>
    </submittedName>
</protein>
<dbReference type="SUPFAM" id="SSF52799">
    <property type="entry name" value="(Phosphotyrosine protein) phosphatases II"/>
    <property type="match status" value="1"/>
</dbReference>
<evidence type="ECO:0000313" key="4">
    <source>
        <dbReference type="Proteomes" id="UP000609346"/>
    </source>
</evidence>
<sequence length="251" mass="28895">MGSLINFRDIGGLPVTDGRVMKTGIVYRSNEPHKLSLKDLDKFNGLNLKLICDLRTPNERKSRLPRFVESGKTMTVNVPFYQNDEDFTRFQIYRQIMSNIRTVDFYQIMKDFYRKVLFESTDQIRNVLTLLAEQEAAPTLIHCASGKDRTGMIVAIVQLIAGVPRKEVVSDYLLSNPLNKSETERAIRLLRLLSGFRISRERLLPLLEVRSEYLEEVLDELLAQYGSIEGYLIQACGVDEQTILVLREKFI</sequence>
<keyword evidence="4" id="KW-1185">Reference proteome</keyword>
<dbReference type="PANTHER" id="PTHR31126:SF1">
    <property type="entry name" value="TYROSINE SPECIFIC PROTEIN PHOSPHATASES DOMAIN-CONTAINING PROTEIN"/>
    <property type="match status" value="1"/>
</dbReference>
<dbReference type="PROSITE" id="PS50056">
    <property type="entry name" value="TYR_PHOSPHATASE_2"/>
    <property type="match status" value="1"/>
</dbReference>
<dbReference type="InterPro" id="IPR026893">
    <property type="entry name" value="Tyr/Ser_Pase_IphP-type"/>
</dbReference>
<name>A0ABR8MNI6_9BACL</name>
<dbReference type="PROSITE" id="PS00383">
    <property type="entry name" value="TYR_PHOSPHATASE_1"/>
    <property type="match status" value="1"/>
</dbReference>
<dbReference type="Gene3D" id="3.90.190.10">
    <property type="entry name" value="Protein tyrosine phosphatase superfamily"/>
    <property type="match status" value="1"/>
</dbReference>
<dbReference type="Pfam" id="PF13350">
    <property type="entry name" value="Y_phosphatase3"/>
    <property type="match status" value="1"/>
</dbReference>
<dbReference type="InterPro" id="IPR029021">
    <property type="entry name" value="Prot-tyrosine_phosphatase-like"/>
</dbReference>
<comment type="caution">
    <text evidence="3">The sequence shown here is derived from an EMBL/GenBank/DDBJ whole genome shotgun (WGS) entry which is preliminary data.</text>
</comment>
<dbReference type="InterPro" id="IPR016130">
    <property type="entry name" value="Tyr_Pase_AS"/>
</dbReference>
<organism evidence="3 4">
    <name type="scientific">Paenibacillus terricola</name>
    <dbReference type="NCBI Taxonomy" id="2763503"/>
    <lineage>
        <taxon>Bacteria</taxon>
        <taxon>Bacillati</taxon>
        <taxon>Bacillota</taxon>
        <taxon>Bacilli</taxon>
        <taxon>Bacillales</taxon>
        <taxon>Paenibacillaceae</taxon>
        <taxon>Paenibacillus</taxon>
    </lineage>
</organism>
<feature type="domain" description="Tyrosine specific protein phosphatases" evidence="2">
    <location>
        <begin position="103"/>
        <end position="191"/>
    </location>
</feature>
<gene>
    <name evidence="3" type="ORF">H8B09_02310</name>
</gene>